<accession>A0A439D344</accession>
<dbReference type="AlphaFoldDB" id="A0A439D344"/>
<evidence type="ECO:0000256" key="5">
    <source>
        <dbReference type="ARBA" id="ARBA00022603"/>
    </source>
</evidence>
<evidence type="ECO:0000256" key="3">
    <source>
        <dbReference type="ARBA" id="ARBA00012533"/>
    </source>
</evidence>
<keyword evidence="4" id="KW-0963">Cytoplasm</keyword>
<keyword evidence="7" id="KW-0949">S-adenosyl-L-methionine</keyword>
<evidence type="ECO:0000256" key="2">
    <source>
        <dbReference type="ARBA" id="ARBA00004496"/>
    </source>
</evidence>
<dbReference type="STRING" id="363999.A0A439D344"/>
<dbReference type="GO" id="GO:0018064">
    <property type="term" value="F:protein-L-histidine N-tele-methyltransferase activity"/>
    <property type="evidence" value="ECO:0007669"/>
    <property type="project" value="UniProtKB-EC"/>
</dbReference>
<dbReference type="GO" id="GO:0032259">
    <property type="term" value="P:methylation"/>
    <property type="evidence" value="ECO:0007669"/>
    <property type="project" value="UniProtKB-KW"/>
</dbReference>
<evidence type="ECO:0000256" key="9">
    <source>
        <dbReference type="ARBA" id="ARBA00038126"/>
    </source>
</evidence>
<name>A0A439D344_9PEZI</name>
<evidence type="ECO:0000256" key="1">
    <source>
        <dbReference type="ARBA" id="ARBA00004123"/>
    </source>
</evidence>
<dbReference type="PANTHER" id="PTHR14614">
    <property type="entry name" value="HEPATOCELLULAR CARCINOMA-ASSOCIATED ANTIGEN"/>
    <property type="match status" value="1"/>
</dbReference>
<dbReference type="PANTHER" id="PTHR14614:SF39">
    <property type="entry name" value="HISTIDINE PROTEIN METHYLTRANSFERASE 1 HOMOLOG"/>
    <property type="match status" value="1"/>
</dbReference>
<reference evidence="11 12" key="1">
    <citation type="submission" date="2018-12" db="EMBL/GenBank/DDBJ databases">
        <title>Draft genome sequence of Xylaria grammica IHI A82.</title>
        <authorList>
            <person name="Buettner E."/>
            <person name="Kellner H."/>
        </authorList>
    </citation>
    <scope>NUCLEOTIDE SEQUENCE [LARGE SCALE GENOMIC DNA]</scope>
    <source>
        <strain evidence="11 12">IHI A82</strain>
    </source>
</reference>
<dbReference type="InterPro" id="IPR019410">
    <property type="entry name" value="Methyltransf_16"/>
</dbReference>
<protein>
    <recommendedName>
        <fullName evidence="3">protein-histidine N-methyltransferase</fullName>
        <ecNumber evidence="3">2.1.1.85</ecNumber>
    </recommendedName>
</protein>
<keyword evidence="6" id="KW-0808">Transferase</keyword>
<evidence type="ECO:0000256" key="7">
    <source>
        <dbReference type="ARBA" id="ARBA00022691"/>
    </source>
</evidence>
<evidence type="ECO:0000313" key="12">
    <source>
        <dbReference type="Proteomes" id="UP000286045"/>
    </source>
</evidence>
<evidence type="ECO:0000256" key="6">
    <source>
        <dbReference type="ARBA" id="ARBA00022679"/>
    </source>
</evidence>
<dbReference type="EMBL" id="RYZI01000181">
    <property type="protein sequence ID" value="RWA08860.1"/>
    <property type="molecule type" value="Genomic_DNA"/>
</dbReference>
<dbReference type="GO" id="GO:0005737">
    <property type="term" value="C:cytoplasm"/>
    <property type="evidence" value="ECO:0007669"/>
    <property type="project" value="UniProtKB-SubCell"/>
</dbReference>
<feature type="compositionally biased region" description="Polar residues" evidence="10">
    <location>
        <begin position="19"/>
        <end position="37"/>
    </location>
</feature>
<organism evidence="11 12">
    <name type="scientific">Xylaria grammica</name>
    <dbReference type="NCBI Taxonomy" id="363999"/>
    <lineage>
        <taxon>Eukaryota</taxon>
        <taxon>Fungi</taxon>
        <taxon>Dikarya</taxon>
        <taxon>Ascomycota</taxon>
        <taxon>Pezizomycotina</taxon>
        <taxon>Sordariomycetes</taxon>
        <taxon>Xylariomycetidae</taxon>
        <taxon>Xylariales</taxon>
        <taxon>Xylariaceae</taxon>
        <taxon>Xylaria</taxon>
    </lineage>
</organism>
<evidence type="ECO:0000313" key="11">
    <source>
        <dbReference type="EMBL" id="RWA08860.1"/>
    </source>
</evidence>
<keyword evidence="5" id="KW-0489">Methyltransferase</keyword>
<evidence type="ECO:0000256" key="10">
    <source>
        <dbReference type="SAM" id="MobiDB-lite"/>
    </source>
</evidence>
<dbReference type="Proteomes" id="UP000286045">
    <property type="component" value="Unassembled WGS sequence"/>
</dbReference>
<keyword evidence="12" id="KW-1185">Reference proteome</keyword>
<evidence type="ECO:0000256" key="8">
    <source>
        <dbReference type="ARBA" id="ARBA00023242"/>
    </source>
</evidence>
<dbReference type="InterPro" id="IPR029063">
    <property type="entry name" value="SAM-dependent_MTases_sf"/>
</dbReference>
<feature type="region of interest" description="Disordered" evidence="10">
    <location>
        <begin position="1"/>
        <end position="42"/>
    </location>
</feature>
<evidence type="ECO:0000256" key="4">
    <source>
        <dbReference type="ARBA" id="ARBA00022490"/>
    </source>
</evidence>
<dbReference type="Gene3D" id="3.40.50.150">
    <property type="entry name" value="Vaccinia Virus protein VP39"/>
    <property type="match status" value="1"/>
</dbReference>
<proteinExistence type="inferred from homology"/>
<comment type="caution">
    <text evidence="11">The sequence shown here is derived from an EMBL/GenBank/DDBJ whole genome shotgun (WGS) entry which is preliminary data.</text>
</comment>
<gene>
    <name evidence="11" type="ORF">EKO27_g6257</name>
</gene>
<keyword evidence="8" id="KW-0539">Nucleus</keyword>
<dbReference type="GO" id="GO:0005634">
    <property type="term" value="C:nucleus"/>
    <property type="evidence" value="ECO:0007669"/>
    <property type="project" value="UniProtKB-SubCell"/>
</dbReference>
<dbReference type="EC" id="2.1.1.85" evidence="3"/>
<comment type="subcellular location">
    <subcellularLocation>
        <location evidence="2">Cytoplasm</location>
    </subcellularLocation>
    <subcellularLocation>
        <location evidence="1">Nucleus</location>
    </subcellularLocation>
</comment>
<comment type="similarity">
    <text evidence="9">Belongs to the methyltransferase superfamily. METTL18 family.</text>
</comment>
<sequence length="355" mass="38850">MSDQFSFSFSGEDIEADSQTDTKSYGRSGPQPSTSASAFPVAGKPLLPATCHDVKEMLSKLPSKVAFSLLDVDLDGQGNIQLPRRELWDVRVQLMVEEDDAEAEPGLGNHDVKTGVYEGGFKSWESSVDLVKVLASSQPFTPGAKKLSKIVELGCGTALPSLALFQWAMDSTVSSVSFIFADYNPTVLQLVTLPNLILAWAIYHQERLPLLNEAFSSEGELDLIPEILEAFQEFLFTREISLLFFSGAWSPEFVKMITDVPSPADGSATVILGAETIYSPFALRSFLQTILALMRHEKAQSKVAEVFVGAKRLYFGVGGSLDDFVVQARERGALVEQLREETEGVRRGVVRCALP</sequence>